<dbReference type="InterPro" id="IPR023296">
    <property type="entry name" value="Glyco_hydro_beta-prop_sf"/>
</dbReference>
<proteinExistence type="inferred from homology"/>
<comment type="similarity">
    <text evidence="1">Belongs to the glycosyl hydrolase 43 family.</text>
</comment>
<feature type="transmembrane region" description="Helical" evidence="5">
    <location>
        <begin position="81"/>
        <end position="100"/>
    </location>
</feature>
<accession>A0ABT3PUI1</accession>
<name>A0ABT3PUI1_9BACT</name>
<feature type="region of interest" description="Disordered" evidence="4">
    <location>
        <begin position="13"/>
        <end position="32"/>
    </location>
</feature>
<evidence type="ECO:0000256" key="5">
    <source>
        <dbReference type="SAM" id="Phobius"/>
    </source>
</evidence>
<gene>
    <name evidence="6" type="ORF">LQ318_01150</name>
</gene>
<comment type="caution">
    <text evidence="6">The sequence shown here is derived from an EMBL/GenBank/DDBJ whole genome shotgun (WGS) entry which is preliminary data.</text>
</comment>
<reference evidence="6 7" key="1">
    <citation type="submission" date="2021-11" db="EMBL/GenBank/DDBJ databases">
        <title>Aliifidinibius sp. nov., a new bacterium isolated from saline soil.</title>
        <authorList>
            <person name="Galisteo C."/>
            <person name="De La Haba R."/>
            <person name="Sanchez-Porro C."/>
            <person name="Ventosa A."/>
        </authorList>
    </citation>
    <scope>NUCLEOTIDE SEQUENCE [LARGE SCALE GENOMIC DNA]</scope>
    <source>
        <strain evidence="6 7">KACC 190600</strain>
    </source>
</reference>
<dbReference type="SUPFAM" id="SSF75005">
    <property type="entry name" value="Arabinanase/levansucrase/invertase"/>
    <property type="match status" value="1"/>
</dbReference>
<keyword evidence="5" id="KW-0472">Membrane</keyword>
<dbReference type="Proteomes" id="UP001207337">
    <property type="component" value="Unassembled WGS sequence"/>
</dbReference>
<dbReference type="RefSeq" id="WP_265786761.1">
    <property type="nucleotide sequence ID" value="NZ_BAABRS010000001.1"/>
</dbReference>
<evidence type="ECO:0000256" key="2">
    <source>
        <dbReference type="ARBA" id="ARBA00022801"/>
    </source>
</evidence>
<evidence type="ECO:0000313" key="6">
    <source>
        <dbReference type="EMBL" id="MCW9711496.1"/>
    </source>
</evidence>
<dbReference type="InterPro" id="IPR006710">
    <property type="entry name" value="Glyco_hydro_43"/>
</dbReference>
<sequence>MYLNVPRNLALNQGCGRDSAPPAVEQTTASAASDPKFDWFKYEGNDPVYQHLSVGENEFINPINAGFYPDPSIVRVEDDYYMVYSSFIYFAGTVIAMYAYEDNKY</sequence>
<evidence type="ECO:0000313" key="7">
    <source>
        <dbReference type="Proteomes" id="UP001207337"/>
    </source>
</evidence>
<keyword evidence="5" id="KW-0812">Transmembrane</keyword>
<protein>
    <submittedName>
        <fullName evidence="6">Family 43 glycosylhydrolase</fullName>
    </submittedName>
</protein>
<dbReference type="Pfam" id="PF04616">
    <property type="entry name" value="Glyco_hydro_43"/>
    <property type="match status" value="1"/>
</dbReference>
<keyword evidence="5" id="KW-1133">Transmembrane helix</keyword>
<keyword evidence="2" id="KW-0378">Hydrolase</keyword>
<dbReference type="Gene3D" id="2.115.10.20">
    <property type="entry name" value="Glycosyl hydrolase domain, family 43"/>
    <property type="match status" value="1"/>
</dbReference>
<keyword evidence="7" id="KW-1185">Reference proteome</keyword>
<evidence type="ECO:0000256" key="4">
    <source>
        <dbReference type="SAM" id="MobiDB-lite"/>
    </source>
</evidence>
<evidence type="ECO:0000256" key="3">
    <source>
        <dbReference type="ARBA" id="ARBA00023295"/>
    </source>
</evidence>
<evidence type="ECO:0000256" key="1">
    <source>
        <dbReference type="ARBA" id="ARBA00009865"/>
    </source>
</evidence>
<dbReference type="EMBL" id="JAJNDC010000001">
    <property type="protein sequence ID" value="MCW9711496.1"/>
    <property type="molecule type" value="Genomic_DNA"/>
</dbReference>
<organism evidence="6 7">
    <name type="scientific">Fodinibius salicampi</name>
    <dbReference type="NCBI Taxonomy" id="1920655"/>
    <lineage>
        <taxon>Bacteria</taxon>
        <taxon>Pseudomonadati</taxon>
        <taxon>Balneolota</taxon>
        <taxon>Balneolia</taxon>
        <taxon>Balneolales</taxon>
        <taxon>Balneolaceae</taxon>
        <taxon>Fodinibius</taxon>
    </lineage>
</organism>
<keyword evidence="3" id="KW-0326">Glycosidase</keyword>